<organism evidence="6 7">
    <name type="scientific">Buchnera aphidicola</name>
    <name type="common">Aphis craccivora</name>
    <dbReference type="NCBI Taxonomy" id="466616"/>
    <lineage>
        <taxon>Bacteria</taxon>
        <taxon>Pseudomonadati</taxon>
        <taxon>Pseudomonadota</taxon>
        <taxon>Gammaproteobacteria</taxon>
        <taxon>Enterobacterales</taxon>
        <taxon>Erwiniaceae</taxon>
        <taxon>Buchnera</taxon>
    </lineage>
</organism>
<comment type="subcellular location">
    <subcellularLocation>
        <location evidence="5">Cell inner membrane</location>
        <topology evidence="5">Multi-pass membrane protein</topology>
    </subcellularLocation>
</comment>
<keyword evidence="5" id="KW-0997">Cell inner membrane</keyword>
<feature type="transmembrane region" description="Helical" evidence="5">
    <location>
        <begin position="22"/>
        <end position="43"/>
    </location>
</feature>
<keyword evidence="1 5" id="KW-1003">Cell membrane</keyword>
<evidence type="ECO:0000256" key="5">
    <source>
        <dbReference type="HAMAP-Rule" id="MF_00189"/>
    </source>
</evidence>
<keyword evidence="4 5" id="KW-0472">Membrane</keyword>
<evidence type="ECO:0000256" key="1">
    <source>
        <dbReference type="ARBA" id="ARBA00022475"/>
    </source>
</evidence>
<proteinExistence type="inferred from homology"/>
<comment type="similarity">
    <text evidence="5">Belongs to the YciB family.</text>
</comment>
<keyword evidence="3 5" id="KW-1133">Transmembrane helix</keyword>
<dbReference type="OrthoDB" id="9788219at2"/>
<dbReference type="NCBIfam" id="NF001324">
    <property type="entry name" value="PRK00259.1-2"/>
    <property type="match status" value="1"/>
</dbReference>
<reference evidence="6" key="1">
    <citation type="submission" date="2022-11" db="EMBL/GenBank/DDBJ databases">
        <title>The whole genome sequencing of pests is an important tool to study the evolution of the plant-insect interaction and insecticide resistance.</title>
        <authorList>
            <person name="Kananovich Y."/>
        </authorList>
    </citation>
    <scope>NUCLEOTIDE SEQUENCE</scope>
    <source>
        <strain evidence="6">BSU_Aph_2016</strain>
    </source>
</reference>
<evidence type="ECO:0000256" key="2">
    <source>
        <dbReference type="ARBA" id="ARBA00022692"/>
    </source>
</evidence>
<feature type="transmembrane region" description="Helical" evidence="5">
    <location>
        <begin position="121"/>
        <end position="141"/>
    </location>
</feature>
<name>A0A4D6XIT6_9GAMM</name>
<protein>
    <recommendedName>
        <fullName evidence="5">Inner membrane-spanning protein YciB</fullName>
    </recommendedName>
</protein>
<feature type="transmembrane region" description="Helical" evidence="5">
    <location>
        <begin position="147"/>
        <end position="169"/>
    </location>
</feature>
<evidence type="ECO:0000256" key="4">
    <source>
        <dbReference type="ARBA" id="ARBA00023136"/>
    </source>
</evidence>
<comment type="function">
    <text evidence="5">Plays a role in cell envelope biogenesis, maintenance of cell envelope integrity and membrane homeostasis.</text>
</comment>
<dbReference type="AlphaFoldDB" id="A0A4D6XIT6"/>
<dbReference type="PANTHER" id="PTHR36917:SF1">
    <property type="entry name" value="INNER MEMBRANE-SPANNING PROTEIN YCIB"/>
    <property type="match status" value="1"/>
</dbReference>
<keyword evidence="2 5" id="KW-0812">Transmembrane</keyword>
<dbReference type="HAMAP" id="MF_00189">
    <property type="entry name" value="YciB"/>
    <property type="match status" value="1"/>
</dbReference>
<evidence type="ECO:0000313" key="7">
    <source>
        <dbReference type="Proteomes" id="UP001163441"/>
    </source>
</evidence>
<feature type="transmembrane region" description="Helical" evidence="5">
    <location>
        <begin position="74"/>
        <end position="95"/>
    </location>
</feature>
<dbReference type="EMBL" id="CP113403">
    <property type="protein sequence ID" value="WAI18033.1"/>
    <property type="molecule type" value="Genomic_DNA"/>
</dbReference>
<dbReference type="GO" id="GO:0005886">
    <property type="term" value="C:plasma membrane"/>
    <property type="evidence" value="ECO:0007669"/>
    <property type="project" value="UniProtKB-SubCell"/>
</dbReference>
<dbReference type="Pfam" id="PF04279">
    <property type="entry name" value="IspA"/>
    <property type="match status" value="1"/>
</dbReference>
<dbReference type="InterPro" id="IPR006008">
    <property type="entry name" value="YciB"/>
</dbReference>
<sequence>MQKILNLLPIITFFIFYKIYDIFIASKFLIIISGFTCILDWIISKKIDKINLISFILIAVFGSLTIFFHNSQFIKWKITIIYIFFSIVLLISQFYKKKPIIQKFLEKNIKLDDIYWKKINFFWALFFLFCSILNIYIAFYFSEETWVNFKVFGLSILMLFSILTTSVYIKNKILKKK</sequence>
<dbReference type="PANTHER" id="PTHR36917">
    <property type="entry name" value="INTRACELLULAR SEPTATION PROTEIN A-RELATED"/>
    <property type="match status" value="1"/>
</dbReference>
<dbReference type="Proteomes" id="UP001163441">
    <property type="component" value="Chromosome"/>
</dbReference>
<dbReference type="RefSeq" id="WP_158360572.1">
    <property type="nucleotide sequence ID" value="NZ_CP034897.1"/>
</dbReference>
<gene>
    <name evidence="5" type="primary">yciB</name>
    <name evidence="6" type="ORF">OWM53_01405</name>
</gene>
<accession>A0A4D6XIT6</accession>
<evidence type="ECO:0000256" key="3">
    <source>
        <dbReference type="ARBA" id="ARBA00022989"/>
    </source>
</evidence>
<evidence type="ECO:0000313" key="6">
    <source>
        <dbReference type="EMBL" id="WAI18033.1"/>
    </source>
</evidence>
<feature type="transmembrane region" description="Helical" evidence="5">
    <location>
        <begin position="50"/>
        <end position="68"/>
    </location>
</feature>
<dbReference type="NCBIfam" id="TIGR00997">
    <property type="entry name" value="ispZ"/>
    <property type="match status" value="1"/>
</dbReference>